<dbReference type="AlphaFoldDB" id="A0A1F4XRJ4"/>
<evidence type="ECO:0000256" key="3">
    <source>
        <dbReference type="HAMAP-Rule" id="MF_00580"/>
    </source>
</evidence>
<dbReference type="PANTHER" id="PTHR10772">
    <property type="entry name" value="10 KDA HEAT SHOCK PROTEIN"/>
    <property type="match status" value="1"/>
</dbReference>
<dbReference type="GO" id="GO:0044183">
    <property type="term" value="F:protein folding chaperone"/>
    <property type="evidence" value="ECO:0007669"/>
    <property type="project" value="InterPro"/>
</dbReference>
<dbReference type="SMART" id="SM00883">
    <property type="entry name" value="Cpn10"/>
    <property type="match status" value="1"/>
</dbReference>
<dbReference type="FunFam" id="2.30.33.40:FF:000001">
    <property type="entry name" value="10 kDa chaperonin"/>
    <property type="match status" value="1"/>
</dbReference>
<dbReference type="GO" id="GO:0005524">
    <property type="term" value="F:ATP binding"/>
    <property type="evidence" value="ECO:0007669"/>
    <property type="project" value="InterPro"/>
</dbReference>
<dbReference type="SUPFAM" id="SSF50129">
    <property type="entry name" value="GroES-like"/>
    <property type="match status" value="1"/>
</dbReference>
<dbReference type="InterPro" id="IPR020818">
    <property type="entry name" value="Chaperonin_GroES"/>
</dbReference>
<dbReference type="GO" id="GO:0005737">
    <property type="term" value="C:cytoplasm"/>
    <property type="evidence" value="ECO:0007669"/>
    <property type="project" value="UniProtKB-SubCell"/>
</dbReference>
<comment type="caution">
    <text evidence="5">The sequence shown here is derived from an EMBL/GenBank/DDBJ whole genome shotgun (WGS) entry which is preliminary data.</text>
</comment>
<dbReference type="CDD" id="cd00320">
    <property type="entry name" value="cpn10"/>
    <property type="match status" value="1"/>
</dbReference>
<dbReference type="Gene3D" id="2.30.33.40">
    <property type="entry name" value="GroES chaperonin"/>
    <property type="match status" value="1"/>
</dbReference>
<dbReference type="Proteomes" id="UP000178091">
    <property type="component" value="Unassembled WGS sequence"/>
</dbReference>
<protein>
    <recommendedName>
        <fullName evidence="3">Co-chaperonin GroES</fullName>
    </recommendedName>
    <alternativeName>
        <fullName evidence="3">10 kDa chaperonin</fullName>
    </alternativeName>
    <alternativeName>
        <fullName evidence="3">Chaperonin-10</fullName>
        <shortName evidence="3">Cpn10</shortName>
    </alternativeName>
</protein>
<reference evidence="5 6" key="1">
    <citation type="journal article" date="2016" name="Nat. Commun.">
        <title>Thousands of microbial genomes shed light on interconnected biogeochemical processes in an aquifer system.</title>
        <authorList>
            <person name="Anantharaman K."/>
            <person name="Brown C.T."/>
            <person name="Hug L.A."/>
            <person name="Sharon I."/>
            <person name="Castelle C.J."/>
            <person name="Probst A.J."/>
            <person name="Thomas B.C."/>
            <person name="Singh A."/>
            <person name="Wilkins M.J."/>
            <person name="Karaoz U."/>
            <person name="Brodie E.L."/>
            <person name="Williams K.H."/>
            <person name="Hubbard S.S."/>
            <person name="Banfield J.F."/>
        </authorList>
    </citation>
    <scope>NUCLEOTIDE SEQUENCE [LARGE SCALE GENOMIC DNA]</scope>
</reference>
<comment type="subcellular location">
    <subcellularLocation>
        <location evidence="3">Cytoplasm</location>
    </subcellularLocation>
</comment>
<dbReference type="PANTHER" id="PTHR10772:SF58">
    <property type="entry name" value="CO-CHAPERONIN GROES"/>
    <property type="match status" value="1"/>
</dbReference>
<dbReference type="Pfam" id="PF00166">
    <property type="entry name" value="Cpn10"/>
    <property type="match status" value="1"/>
</dbReference>
<dbReference type="GO" id="GO:0051087">
    <property type="term" value="F:protein-folding chaperone binding"/>
    <property type="evidence" value="ECO:0007669"/>
    <property type="project" value="TreeGrafter"/>
</dbReference>
<dbReference type="GO" id="GO:0051082">
    <property type="term" value="F:unfolded protein binding"/>
    <property type="evidence" value="ECO:0007669"/>
    <property type="project" value="TreeGrafter"/>
</dbReference>
<dbReference type="HAMAP" id="MF_00580">
    <property type="entry name" value="CH10"/>
    <property type="match status" value="1"/>
</dbReference>
<evidence type="ECO:0000313" key="5">
    <source>
        <dbReference type="EMBL" id="OGC84295.1"/>
    </source>
</evidence>
<dbReference type="InterPro" id="IPR037124">
    <property type="entry name" value="Chaperonin_GroES_sf"/>
</dbReference>
<evidence type="ECO:0000256" key="1">
    <source>
        <dbReference type="ARBA" id="ARBA00006975"/>
    </source>
</evidence>
<dbReference type="EMBL" id="MEWW01000018">
    <property type="protein sequence ID" value="OGC84295.1"/>
    <property type="molecule type" value="Genomic_DNA"/>
</dbReference>
<name>A0A1F4XRJ4_9BACT</name>
<organism evidence="5 6">
    <name type="scientific">Candidatus Adlerbacteria bacterium RIFCSPHIGHO2_12_FULL_53_18</name>
    <dbReference type="NCBI Taxonomy" id="1797242"/>
    <lineage>
        <taxon>Bacteria</taxon>
        <taxon>Candidatus Adleribacteriota</taxon>
    </lineage>
</organism>
<evidence type="ECO:0000256" key="4">
    <source>
        <dbReference type="RuleBase" id="RU000535"/>
    </source>
</evidence>
<sequence length="96" mass="10400">MGFTPAGDRVLVKPLSQEEGQTTSFGIIIPETAKEKPEQGVVVAVGPGKYDEDVLIPVGVKVGDKIMFNKYGYDEIKIKGVEYFIVSEANILGILN</sequence>
<keyword evidence="3" id="KW-0963">Cytoplasm</keyword>
<evidence type="ECO:0000256" key="2">
    <source>
        <dbReference type="ARBA" id="ARBA00023186"/>
    </source>
</evidence>
<dbReference type="PRINTS" id="PR00297">
    <property type="entry name" value="CHAPERONIN10"/>
</dbReference>
<dbReference type="InterPro" id="IPR011032">
    <property type="entry name" value="GroES-like_sf"/>
</dbReference>
<gene>
    <name evidence="3" type="primary">groES</name>
    <name evidence="3" type="synonym">groS</name>
    <name evidence="5" type="ORF">A3F55_00775</name>
</gene>
<evidence type="ECO:0000313" key="6">
    <source>
        <dbReference type="Proteomes" id="UP000178091"/>
    </source>
</evidence>
<comment type="subunit">
    <text evidence="3">Heptamer of 7 subunits arranged in a ring. Interacts with the chaperonin GroEL.</text>
</comment>
<comment type="function">
    <text evidence="3 4">Together with the chaperonin GroEL, plays an essential role in assisting protein folding. The GroEL-GroES system forms a nano-cage that allows encapsulation of the non-native substrate proteins and provides a physical environment optimized to promote and accelerate protein folding. GroES binds to the apical surface of the GroEL ring, thereby capping the opening of the GroEL channel.</text>
</comment>
<proteinExistence type="inferred from homology"/>
<dbReference type="NCBIfam" id="NF001531">
    <property type="entry name" value="PRK00364.2-2"/>
    <property type="match status" value="1"/>
</dbReference>
<accession>A0A1F4XRJ4</accession>
<keyword evidence="2 3" id="KW-0143">Chaperone</keyword>
<dbReference type="GO" id="GO:0046872">
    <property type="term" value="F:metal ion binding"/>
    <property type="evidence" value="ECO:0007669"/>
    <property type="project" value="TreeGrafter"/>
</dbReference>
<comment type="similarity">
    <text evidence="1 3 4">Belongs to the GroES chaperonin family.</text>
</comment>